<dbReference type="Proteomes" id="UP001500889">
    <property type="component" value="Chromosome O"/>
</dbReference>
<keyword evidence="1" id="KW-0472">Membrane</keyword>
<dbReference type="Pfam" id="PF07898">
    <property type="entry name" value="DUF1676"/>
    <property type="match status" value="1"/>
</dbReference>
<reference evidence="2 3" key="1">
    <citation type="submission" date="2024-02" db="EMBL/GenBank/DDBJ databases">
        <title>A chromosome-level genome assembly of Drosophila madeirensis, a fruit fly species endemic to Madeira island.</title>
        <authorList>
            <person name="Tomihara K."/>
            <person name="Llopart A."/>
            <person name="Yamamoto D."/>
        </authorList>
    </citation>
    <scope>NUCLEOTIDE SEQUENCE [LARGE SCALE GENOMIC DNA]</scope>
    <source>
        <strain evidence="2 3">RF1</strain>
    </source>
</reference>
<dbReference type="GO" id="GO:0016020">
    <property type="term" value="C:membrane"/>
    <property type="evidence" value="ECO:0007669"/>
    <property type="project" value="TreeGrafter"/>
</dbReference>
<keyword evidence="3" id="KW-1185">Reference proteome</keyword>
<gene>
    <name evidence="2" type="ORF">DMAD_10918</name>
</gene>
<evidence type="ECO:0000256" key="1">
    <source>
        <dbReference type="SAM" id="Phobius"/>
    </source>
</evidence>
<keyword evidence="1" id="KW-0812">Transmembrane</keyword>
<dbReference type="EMBL" id="AP029263">
    <property type="protein sequence ID" value="BFF92980.1"/>
    <property type="molecule type" value="Genomic_DNA"/>
</dbReference>
<proteinExistence type="predicted"/>
<organism evidence="2 3">
    <name type="scientific">Drosophila madeirensis</name>
    <name type="common">Fruit fly</name>
    <dbReference type="NCBI Taxonomy" id="30013"/>
    <lineage>
        <taxon>Eukaryota</taxon>
        <taxon>Metazoa</taxon>
        <taxon>Ecdysozoa</taxon>
        <taxon>Arthropoda</taxon>
        <taxon>Hexapoda</taxon>
        <taxon>Insecta</taxon>
        <taxon>Pterygota</taxon>
        <taxon>Neoptera</taxon>
        <taxon>Endopterygota</taxon>
        <taxon>Diptera</taxon>
        <taxon>Brachycera</taxon>
        <taxon>Muscomorpha</taxon>
        <taxon>Ephydroidea</taxon>
        <taxon>Drosophilidae</taxon>
        <taxon>Drosophila</taxon>
        <taxon>Sophophora</taxon>
    </lineage>
</organism>
<keyword evidence="1" id="KW-1133">Transmembrane helix</keyword>
<protein>
    <submittedName>
        <fullName evidence="2">Uncharacterized protein</fullName>
    </submittedName>
</protein>
<accession>A0AAU9FBC3</accession>
<dbReference type="PANTHER" id="PTHR21879">
    <property type="entry name" value="FI03362P-RELATED-RELATED"/>
    <property type="match status" value="1"/>
</dbReference>
<dbReference type="AlphaFoldDB" id="A0AAU9FBC3"/>
<sequence length="232" mass="25440">MFNISLAIAVFHFLSAAVSLSLVHGHLPPAVQLGGAIVAAVEQDAEQEAAAEEQHQHQHQHRVQREWLQVAEVQLQKLLNDQLSAEELGNMLDTWMTAEAEGRGKHQQKKQQKKLAKMLYPVLAAAAVAKIVLLPLVLKWLTALSTSSFVMGKIALATSGLLALKWIMSSGGHARDRLEIIHSSVPAFKGLHAFSAHGDLTPSDSSWMPMRPPYIPLGVTKEHGPTFYKPFL</sequence>
<evidence type="ECO:0000313" key="2">
    <source>
        <dbReference type="EMBL" id="BFF92980.1"/>
    </source>
</evidence>
<feature type="transmembrane region" description="Helical" evidence="1">
    <location>
        <begin position="118"/>
        <end position="138"/>
    </location>
</feature>
<feature type="transmembrane region" description="Helical" evidence="1">
    <location>
        <begin position="150"/>
        <end position="168"/>
    </location>
</feature>
<dbReference type="InterPro" id="IPR012464">
    <property type="entry name" value="DUF1676"/>
</dbReference>
<dbReference type="PANTHER" id="PTHR21879:SF22">
    <property type="entry name" value="FI03362P-RELATED"/>
    <property type="match status" value="1"/>
</dbReference>
<evidence type="ECO:0000313" key="3">
    <source>
        <dbReference type="Proteomes" id="UP001500889"/>
    </source>
</evidence>
<feature type="transmembrane region" description="Helical" evidence="1">
    <location>
        <begin position="6"/>
        <end position="23"/>
    </location>
</feature>
<name>A0AAU9FBC3_DROMD</name>